<reference evidence="3" key="1">
    <citation type="journal article" date="2019" name="Int. J. Syst. Evol. Microbiol.">
        <title>The Global Catalogue of Microorganisms (GCM) 10K type strain sequencing project: providing services to taxonomists for standard genome sequencing and annotation.</title>
        <authorList>
            <consortium name="The Broad Institute Genomics Platform"/>
            <consortium name="The Broad Institute Genome Sequencing Center for Infectious Disease"/>
            <person name="Wu L."/>
            <person name="Ma J."/>
        </authorList>
    </citation>
    <scope>NUCLEOTIDE SEQUENCE [LARGE SCALE GENOMIC DNA]</scope>
    <source>
        <strain evidence="3">CCUG 50347</strain>
    </source>
</reference>
<evidence type="ECO:0000256" key="1">
    <source>
        <dbReference type="SAM" id="MobiDB-lite"/>
    </source>
</evidence>
<sequence length="201" mass="22387">MTGPDDQAGPADQSEPEGQAAPDDQGRDFAVPMRRSRTADLYELWTLDIVPSVGGRAARAFETRPKQFKRTPIDVAETLARLRYQTGHNEIYLSETQRRELVEPLLGESDGTDHSDETSKFHQAAAGLRSAAVDYVQRSFDTGERQLRNAFRDAAKTMYAYLTVIEGSVTAHAMARLTTHFVDVVKVARSASKRSISIWRS</sequence>
<feature type="region of interest" description="Disordered" evidence="1">
    <location>
        <begin position="1"/>
        <end position="29"/>
    </location>
</feature>
<evidence type="ECO:0000313" key="3">
    <source>
        <dbReference type="Proteomes" id="UP001595909"/>
    </source>
</evidence>
<comment type="caution">
    <text evidence="2">The sequence shown here is derived from an EMBL/GenBank/DDBJ whole genome shotgun (WGS) entry which is preliminary data.</text>
</comment>
<dbReference type="Proteomes" id="UP001595909">
    <property type="component" value="Unassembled WGS sequence"/>
</dbReference>
<gene>
    <name evidence="2" type="ORF">ACFPEL_22475</name>
</gene>
<accession>A0ABV9RPH0</accession>
<keyword evidence="3" id="KW-1185">Reference proteome</keyword>
<proteinExistence type="predicted"/>
<organism evidence="2 3">
    <name type="scientific">Actinomycetospora chibensis</name>
    <dbReference type="NCBI Taxonomy" id="663606"/>
    <lineage>
        <taxon>Bacteria</taxon>
        <taxon>Bacillati</taxon>
        <taxon>Actinomycetota</taxon>
        <taxon>Actinomycetes</taxon>
        <taxon>Pseudonocardiales</taxon>
        <taxon>Pseudonocardiaceae</taxon>
        <taxon>Actinomycetospora</taxon>
    </lineage>
</organism>
<protein>
    <submittedName>
        <fullName evidence="2">Uncharacterized protein</fullName>
    </submittedName>
</protein>
<name>A0ABV9RPH0_9PSEU</name>
<evidence type="ECO:0000313" key="2">
    <source>
        <dbReference type="EMBL" id="MFC4835191.1"/>
    </source>
</evidence>
<dbReference type="EMBL" id="JBHSIM010000047">
    <property type="protein sequence ID" value="MFC4835191.1"/>
    <property type="molecule type" value="Genomic_DNA"/>
</dbReference>
<dbReference type="RefSeq" id="WP_274191663.1">
    <property type="nucleotide sequence ID" value="NZ_BAABHN010000047.1"/>
</dbReference>